<dbReference type="SMART" id="SM00906">
    <property type="entry name" value="Fungal_trans"/>
    <property type="match status" value="1"/>
</dbReference>
<evidence type="ECO:0000313" key="7">
    <source>
        <dbReference type="Proteomes" id="UP001140560"/>
    </source>
</evidence>
<keyword evidence="2" id="KW-0539">Nucleus</keyword>
<dbReference type="Pfam" id="PF04082">
    <property type="entry name" value="Fungal_trans"/>
    <property type="match status" value="1"/>
</dbReference>
<dbReference type="PANTHER" id="PTHR31001:SF74">
    <property type="entry name" value="ZN(II)2CYS6 TRANSCRIPTION FACTOR (EUROFUNG)"/>
    <property type="match status" value="1"/>
</dbReference>
<organism evidence="6 7">
    <name type="scientific">Neocucurbitaria cava</name>
    <dbReference type="NCBI Taxonomy" id="798079"/>
    <lineage>
        <taxon>Eukaryota</taxon>
        <taxon>Fungi</taxon>
        <taxon>Dikarya</taxon>
        <taxon>Ascomycota</taxon>
        <taxon>Pezizomycotina</taxon>
        <taxon>Dothideomycetes</taxon>
        <taxon>Pleosporomycetidae</taxon>
        <taxon>Pleosporales</taxon>
        <taxon>Pleosporineae</taxon>
        <taxon>Cucurbitariaceae</taxon>
        <taxon>Neocucurbitaria</taxon>
    </lineage>
</organism>
<comment type="subcellular location">
    <subcellularLocation>
        <location evidence="1">Nucleus</location>
    </subcellularLocation>
</comment>
<feature type="domain" description="Xylanolytic transcriptional activator regulatory" evidence="5">
    <location>
        <begin position="281"/>
        <end position="355"/>
    </location>
</feature>
<feature type="compositionally biased region" description="Polar residues" evidence="3">
    <location>
        <begin position="51"/>
        <end position="64"/>
    </location>
</feature>
<evidence type="ECO:0000256" key="4">
    <source>
        <dbReference type="SAM" id="Phobius"/>
    </source>
</evidence>
<dbReference type="GO" id="GO:0006351">
    <property type="term" value="P:DNA-templated transcription"/>
    <property type="evidence" value="ECO:0007669"/>
    <property type="project" value="InterPro"/>
</dbReference>
<feature type="region of interest" description="Disordered" evidence="3">
    <location>
        <begin position="43"/>
        <end position="64"/>
    </location>
</feature>
<keyword evidence="4" id="KW-0812">Transmembrane</keyword>
<dbReference type="PANTHER" id="PTHR31001">
    <property type="entry name" value="UNCHARACTERIZED TRANSCRIPTIONAL REGULATORY PROTEIN"/>
    <property type="match status" value="1"/>
</dbReference>
<feature type="region of interest" description="Disordered" evidence="3">
    <location>
        <begin position="1"/>
        <end position="25"/>
    </location>
</feature>
<evidence type="ECO:0000259" key="5">
    <source>
        <dbReference type="SMART" id="SM00906"/>
    </source>
</evidence>
<evidence type="ECO:0000256" key="2">
    <source>
        <dbReference type="ARBA" id="ARBA00023242"/>
    </source>
</evidence>
<reference evidence="6" key="1">
    <citation type="submission" date="2022-10" db="EMBL/GenBank/DDBJ databases">
        <title>Tapping the CABI collections for fungal endophytes: first genome assemblies for Collariella, Neodidymelliopsis, Ascochyta clinopodiicola, Didymella pomorum, Didymosphaeria variabile, Neocosmospora piperis and Neocucurbitaria cava.</title>
        <authorList>
            <person name="Hill R."/>
        </authorList>
    </citation>
    <scope>NUCLEOTIDE SEQUENCE</scope>
    <source>
        <strain evidence="6">IMI 356814</strain>
    </source>
</reference>
<dbReference type="CDD" id="cd12148">
    <property type="entry name" value="fungal_TF_MHR"/>
    <property type="match status" value="1"/>
</dbReference>
<protein>
    <recommendedName>
        <fullName evidence="5">Xylanolytic transcriptional activator regulatory domain-containing protein</fullName>
    </recommendedName>
</protein>
<name>A0A9W9CPT2_9PLEO</name>
<comment type="caution">
    <text evidence="6">The sequence shown here is derived from an EMBL/GenBank/DDBJ whole genome shotgun (WGS) entry which is preliminary data.</text>
</comment>
<dbReference type="GO" id="GO:0003677">
    <property type="term" value="F:DNA binding"/>
    <property type="evidence" value="ECO:0007669"/>
    <property type="project" value="InterPro"/>
</dbReference>
<sequence length="687" mass="77626">MSARHKAENPLRPLDPSIQNTLPLHGDSSFQERINQLESLVRSLSEKQQEKSATSMRGSALPSDTTAVANNGDSLTHDFGRIHLQAHESSYVESDHWMAILDEISDLKDMVKEQTTGPDSEHQGDPQRLPGADLFLLQTYPTTKAEIIAAIPARVIVDSMIAKYFKSADMPITLIIHRGVFFKQYERFWEDPLGTPLMWITILFGMMFMTAYSTLFLGGGSDPLDEETMIQYQYIITTFREKMIQCLRMGQYMKGTPHTIEALLYFLQIEYVQGEDTQQGCWQLMGVIVRIALKMGYHRDGSHFPELSVYEIEMRRRAWYILTQFDIGSASQVGLPRIIKQAQCDTAEPRSLLDDDFDDATMNLPPGRPQTEHTLAQFLIYKSRIISVYGMICDFTTSSKQRDYNEAKRLDNMLNNAYTQKPLILELKPMHRSIMDGTELITRRLYMAMSFYHAQMTLHRKFMIFAKTNNKYTYSHTTCVDAAFTVLLLQADLFQQCQPGRMLYADRWKILSLTQPEILLATTILCFNLDDDMTNARLGKSPLSSDEVYQKSVKALQGSQAIWRQQQGVSKEAQTAVKAISVVLTKAQSTSGLATANVMAESHFEASSFLTSSSAATQSAGSSVYQGDNSAPTISERTDSNLSCSVSQGNRAASILPDGCGPQLEYSDETWGEFFEMDQSWDTWFQL</sequence>
<evidence type="ECO:0000256" key="1">
    <source>
        <dbReference type="ARBA" id="ARBA00004123"/>
    </source>
</evidence>
<feature type="compositionally biased region" description="Polar residues" evidence="3">
    <location>
        <begin position="624"/>
        <end position="642"/>
    </location>
</feature>
<dbReference type="AlphaFoldDB" id="A0A9W9CPT2"/>
<dbReference type="Proteomes" id="UP001140560">
    <property type="component" value="Unassembled WGS sequence"/>
</dbReference>
<dbReference type="InterPro" id="IPR007219">
    <property type="entry name" value="XnlR_reg_dom"/>
</dbReference>
<keyword evidence="4" id="KW-1133">Transmembrane helix</keyword>
<dbReference type="GO" id="GO:0008270">
    <property type="term" value="F:zinc ion binding"/>
    <property type="evidence" value="ECO:0007669"/>
    <property type="project" value="InterPro"/>
</dbReference>
<feature type="region of interest" description="Disordered" evidence="3">
    <location>
        <begin position="620"/>
        <end position="642"/>
    </location>
</feature>
<proteinExistence type="predicted"/>
<gene>
    <name evidence="6" type="ORF">N0V83_002736</name>
</gene>
<feature type="transmembrane region" description="Helical" evidence="4">
    <location>
        <begin position="197"/>
        <end position="219"/>
    </location>
</feature>
<evidence type="ECO:0000313" key="6">
    <source>
        <dbReference type="EMBL" id="KAJ4373997.1"/>
    </source>
</evidence>
<dbReference type="EMBL" id="JAPEUY010000004">
    <property type="protein sequence ID" value="KAJ4373997.1"/>
    <property type="molecule type" value="Genomic_DNA"/>
</dbReference>
<keyword evidence="4" id="KW-0472">Membrane</keyword>
<evidence type="ECO:0000256" key="3">
    <source>
        <dbReference type="SAM" id="MobiDB-lite"/>
    </source>
</evidence>
<keyword evidence="7" id="KW-1185">Reference proteome</keyword>
<dbReference type="OrthoDB" id="4934715at2759"/>
<dbReference type="GO" id="GO:0005634">
    <property type="term" value="C:nucleus"/>
    <property type="evidence" value="ECO:0007669"/>
    <property type="project" value="UniProtKB-SubCell"/>
</dbReference>
<accession>A0A9W9CPT2</accession>
<dbReference type="InterPro" id="IPR050613">
    <property type="entry name" value="Sec_Metabolite_Reg"/>
</dbReference>